<dbReference type="EMBL" id="FJOG01000005">
    <property type="protein sequence ID" value="CZR54324.1"/>
    <property type="molecule type" value="Genomic_DNA"/>
</dbReference>
<reference evidence="3 4" key="1">
    <citation type="submission" date="2016-03" db="EMBL/GenBank/DDBJ databases">
        <authorList>
            <person name="Ploux O."/>
        </authorList>
    </citation>
    <scope>NUCLEOTIDE SEQUENCE [LARGE SCALE GENOMIC DNA]</scope>
    <source>
        <strain evidence="3 4">UAMH 11012</strain>
    </source>
</reference>
<evidence type="ECO:0000313" key="3">
    <source>
        <dbReference type="EMBL" id="CZR54324.1"/>
    </source>
</evidence>
<keyword evidence="4" id="KW-1185">Reference proteome</keyword>
<name>A0A1L7WNH3_9HELO</name>
<dbReference type="Proteomes" id="UP000184330">
    <property type="component" value="Unassembled WGS sequence"/>
</dbReference>
<keyword evidence="1" id="KW-1133">Transmembrane helix</keyword>
<keyword evidence="1" id="KW-0812">Transmembrane</keyword>
<proteinExistence type="predicted"/>
<keyword evidence="1" id="KW-0472">Membrane</keyword>
<accession>A0A1L7WNH3</accession>
<evidence type="ECO:0000256" key="1">
    <source>
        <dbReference type="SAM" id="Phobius"/>
    </source>
</evidence>
<dbReference type="AlphaFoldDB" id="A0A1L7WNH3"/>
<feature type="transmembrane region" description="Helical" evidence="1">
    <location>
        <begin position="142"/>
        <end position="169"/>
    </location>
</feature>
<feature type="chain" id="PRO_5012950688" evidence="2">
    <location>
        <begin position="19"/>
        <end position="173"/>
    </location>
</feature>
<sequence>MRLLAAFVLFIHVAAILALPFRKAREAQADPVSAISVRQRSISFERPPPSAPTNRVIKKFTSMPSQGYQLQAKSRTSINALRSSISFDPSTSLPAPTDTTIKIVRPMPSQETSRSPLPNGEIKRLRPMHGLGRRMVMHKRGMAVGAILGVVLGGVAIVCGVVFIGWMLLGKNK</sequence>
<dbReference type="OrthoDB" id="10518828at2759"/>
<gene>
    <name evidence="3" type="ORF">PAC_04208</name>
</gene>
<organism evidence="3 4">
    <name type="scientific">Phialocephala subalpina</name>
    <dbReference type="NCBI Taxonomy" id="576137"/>
    <lineage>
        <taxon>Eukaryota</taxon>
        <taxon>Fungi</taxon>
        <taxon>Dikarya</taxon>
        <taxon>Ascomycota</taxon>
        <taxon>Pezizomycotina</taxon>
        <taxon>Leotiomycetes</taxon>
        <taxon>Helotiales</taxon>
        <taxon>Mollisiaceae</taxon>
        <taxon>Phialocephala</taxon>
        <taxon>Phialocephala fortinii species complex</taxon>
    </lineage>
</organism>
<evidence type="ECO:0000256" key="2">
    <source>
        <dbReference type="SAM" id="SignalP"/>
    </source>
</evidence>
<protein>
    <submittedName>
        <fullName evidence="3">Uncharacterized protein</fullName>
    </submittedName>
</protein>
<keyword evidence="2" id="KW-0732">Signal</keyword>
<feature type="signal peptide" evidence="2">
    <location>
        <begin position="1"/>
        <end position="18"/>
    </location>
</feature>
<evidence type="ECO:0000313" key="4">
    <source>
        <dbReference type="Proteomes" id="UP000184330"/>
    </source>
</evidence>